<dbReference type="eggNOG" id="COG2199">
    <property type="taxonomic scope" value="Bacteria"/>
</dbReference>
<dbReference type="EMBL" id="FM178380">
    <property type="protein sequence ID" value="CAQ81751.1"/>
    <property type="molecule type" value="Genomic_DNA"/>
</dbReference>
<dbReference type="InterPro" id="IPR050469">
    <property type="entry name" value="Diguanylate_Cyclase"/>
</dbReference>
<dbReference type="Proteomes" id="UP000001730">
    <property type="component" value="Chromosome 2"/>
</dbReference>
<dbReference type="CDD" id="cd01949">
    <property type="entry name" value="GGDEF"/>
    <property type="match status" value="1"/>
</dbReference>
<dbReference type="Gene3D" id="3.30.70.270">
    <property type="match status" value="1"/>
</dbReference>
<evidence type="ECO:0000256" key="2">
    <source>
        <dbReference type="SAM" id="Phobius"/>
    </source>
</evidence>
<dbReference type="KEGG" id="vsa:VSAL_II0997"/>
<evidence type="ECO:0000313" key="4">
    <source>
        <dbReference type="EMBL" id="CAQ81751.1"/>
    </source>
</evidence>
<dbReference type="PANTHER" id="PTHR45138:SF24">
    <property type="entry name" value="DIGUANYLATE CYCLASE DGCC-RELATED"/>
    <property type="match status" value="1"/>
</dbReference>
<reference evidence="4 5" key="1">
    <citation type="journal article" date="2008" name="BMC Genomics">
        <title>The genome sequence of the fish pathogen Aliivibrio salmonicida strain LFI1238 shows extensive evidence of gene decay.</title>
        <authorList>
            <person name="Hjerde E."/>
            <person name="Lorentzen M.S."/>
            <person name="Holden M.T."/>
            <person name="Seeger K."/>
            <person name="Paulsen S."/>
            <person name="Bason N."/>
            <person name="Churcher C."/>
            <person name="Harris D."/>
            <person name="Norbertczak H."/>
            <person name="Quail M.A."/>
            <person name="Sanders S."/>
            <person name="Thurston S."/>
            <person name="Parkhill J."/>
            <person name="Willassen N.P."/>
            <person name="Thomson N.R."/>
        </authorList>
    </citation>
    <scope>NUCLEOTIDE SEQUENCE [LARGE SCALE GENOMIC DNA]</scope>
    <source>
        <strain evidence="4 5">LFI1238</strain>
    </source>
</reference>
<dbReference type="PANTHER" id="PTHR45138">
    <property type="entry name" value="REGULATORY COMPONENTS OF SENSORY TRANSDUCTION SYSTEM"/>
    <property type="match status" value="1"/>
</dbReference>
<dbReference type="InterPro" id="IPR029787">
    <property type="entry name" value="Nucleotide_cyclase"/>
</dbReference>
<name>B6ESQ6_ALISL</name>
<dbReference type="InterPro" id="IPR000160">
    <property type="entry name" value="GGDEF_dom"/>
</dbReference>
<feature type="transmembrane region" description="Helical" evidence="2">
    <location>
        <begin position="399"/>
        <end position="420"/>
    </location>
</feature>
<dbReference type="PROSITE" id="PS50887">
    <property type="entry name" value="GGDEF"/>
    <property type="match status" value="1"/>
</dbReference>
<feature type="transmembrane region" description="Helical" evidence="2">
    <location>
        <begin position="21"/>
        <end position="39"/>
    </location>
</feature>
<dbReference type="Pfam" id="PF00990">
    <property type="entry name" value="GGDEF"/>
    <property type="match status" value="1"/>
</dbReference>
<dbReference type="GO" id="GO:0005886">
    <property type="term" value="C:plasma membrane"/>
    <property type="evidence" value="ECO:0007669"/>
    <property type="project" value="TreeGrafter"/>
</dbReference>
<sequence>MWIKNKGVYSFLFLMCKMKKILLFIAGIVILTSAMFFTVNETVYNHNDAVLISTYSQRLNSYETNCEGLECDVIRDFRRFNPKEYANNLDDIAESIRPLLDYKNGAKIGVTLLSIAFYEGELNDSQKMLALDKISTLRYRDNDLYGMIEPTLRYIRIAHENGDKLRSARGDLELALIISYFQGYDFASQMIKDMSCKMEGHTPEWYRLKTQAIVSLAENQLAIKQPQEALKLLNGIGLNSWAYNDEDWRDYYIYSTALKAEASLYLNELDKSKKNIELAKLALREDQSPLLLDKSILISVVEFKLAFRMHNFDVIEKNKNYLLSIANTTNQIRYTKMVYKTMFDYYLATDNIKAFYDLNVDYNRLTDDFQSASYHLLISNKLKQSENNNLNDDNEQSMLFLKIGFIALLVTSSLLLVMIVKIKYLNIENDTDPLTRCFNRRKFMSDFDVIAEKEHGFLILDIDNFKSINDCYGHDMGDDVLEKIASVIVLVLGKKHNCYRIGGEEFVVIFRGVSKLTAIEISEDIRTGVEALRWDNSLIVTISGGLSFSATGKVTYKAADSLLYKAKRTTKNTIVNDAY</sequence>
<gene>
    <name evidence="4" type="ordered locus">VSAL_II0997</name>
</gene>
<keyword evidence="5" id="KW-1185">Reference proteome</keyword>
<protein>
    <recommendedName>
        <fullName evidence="1">diguanylate cyclase</fullName>
        <ecNumber evidence="1">2.7.7.65</ecNumber>
    </recommendedName>
</protein>
<dbReference type="GO" id="GO:0043709">
    <property type="term" value="P:cell adhesion involved in single-species biofilm formation"/>
    <property type="evidence" value="ECO:0007669"/>
    <property type="project" value="TreeGrafter"/>
</dbReference>
<dbReference type="InterPro" id="IPR043128">
    <property type="entry name" value="Rev_trsase/Diguanyl_cyclase"/>
</dbReference>
<dbReference type="EC" id="2.7.7.65" evidence="1"/>
<proteinExistence type="predicted"/>
<feature type="domain" description="GGDEF" evidence="3">
    <location>
        <begin position="453"/>
        <end position="579"/>
    </location>
</feature>
<dbReference type="GO" id="GO:1902201">
    <property type="term" value="P:negative regulation of bacterial-type flagellum-dependent cell motility"/>
    <property type="evidence" value="ECO:0007669"/>
    <property type="project" value="TreeGrafter"/>
</dbReference>
<dbReference type="HOGENOM" id="CLU_026981_0_0_6"/>
<evidence type="ECO:0000256" key="1">
    <source>
        <dbReference type="ARBA" id="ARBA00012528"/>
    </source>
</evidence>
<dbReference type="AlphaFoldDB" id="B6ESQ6"/>
<keyword evidence="2" id="KW-1133">Transmembrane helix</keyword>
<dbReference type="NCBIfam" id="TIGR00254">
    <property type="entry name" value="GGDEF"/>
    <property type="match status" value="1"/>
</dbReference>
<dbReference type="SUPFAM" id="SSF55073">
    <property type="entry name" value="Nucleotide cyclase"/>
    <property type="match status" value="1"/>
</dbReference>
<keyword evidence="2" id="KW-0472">Membrane</keyword>
<dbReference type="GO" id="GO:0052621">
    <property type="term" value="F:diguanylate cyclase activity"/>
    <property type="evidence" value="ECO:0007669"/>
    <property type="project" value="UniProtKB-EC"/>
</dbReference>
<evidence type="ECO:0000313" key="5">
    <source>
        <dbReference type="Proteomes" id="UP000001730"/>
    </source>
</evidence>
<keyword evidence="2" id="KW-0812">Transmembrane</keyword>
<organism evidence="4 5">
    <name type="scientific">Aliivibrio salmonicida (strain LFI1238)</name>
    <name type="common">Vibrio salmonicida (strain LFI1238)</name>
    <dbReference type="NCBI Taxonomy" id="316275"/>
    <lineage>
        <taxon>Bacteria</taxon>
        <taxon>Pseudomonadati</taxon>
        <taxon>Pseudomonadota</taxon>
        <taxon>Gammaproteobacteria</taxon>
        <taxon>Vibrionales</taxon>
        <taxon>Vibrionaceae</taxon>
        <taxon>Aliivibrio</taxon>
    </lineage>
</organism>
<dbReference type="SMART" id="SM00267">
    <property type="entry name" value="GGDEF"/>
    <property type="match status" value="1"/>
</dbReference>
<accession>B6ESQ6</accession>
<evidence type="ECO:0000259" key="3">
    <source>
        <dbReference type="PROSITE" id="PS50887"/>
    </source>
</evidence>